<dbReference type="NCBIfam" id="NF040567">
    <property type="entry name" value="SCO2524_fam"/>
    <property type="match status" value="1"/>
</dbReference>
<proteinExistence type="predicted"/>
<evidence type="ECO:0000313" key="2">
    <source>
        <dbReference type="EMBL" id="MFC7614877.1"/>
    </source>
</evidence>
<comment type="caution">
    <text evidence="2">The sequence shown here is derived from an EMBL/GenBank/DDBJ whole genome shotgun (WGS) entry which is preliminary data.</text>
</comment>
<evidence type="ECO:0000256" key="1">
    <source>
        <dbReference type="SAM" id="MobiDB-lite"/>
    </source>
</evidence>
<name>A0ABW2TM91_9PSEU</name>
<accession>A0ABW2TM91</accession>
<dbReference type="EMBL" id="JBHTEY010000004">
    <property type="protein sequence ID" value="MFC7614877.1"/>
    <property type="molecule type" value="Genomic_DNA"/>
</dbReference>
<sequence>MRIQPRQHILDVWRGLVATSFRDGRWHWGGRDHPNSISDAEQLLCLLYPATEIKSLALDQPDRIADDVQAALRPLGDPVRIPRVLLDLIGDYFSRYADENGEPVFSGGSYLRDGPDVAVGSEVKTTVTEEQSRLDVVDSFSMSVTLCLAALAYLSGFEGVVVRSDLKEKVARLRAQASRRLTSAMVGLLRSFVVTTVEPGDEAGRALVRTINQAGAPEHLMIRRLQERLRTIRVSLKDIVDLPVDPELGLENEHLLFECGWSWSVVRDAKAIGFLPADVPLKPGVADPKPSLYFTVVALDGINDLRSDRTRQLGLLDERQSRLAEALDLRWRLTQEYWSVLARFGSARWPLMDIPWRTTSGESSEYHSLLVSAVVVQHLVSRKDSEDIDRAIEVFQTLANRGRITERMVDGDPAIRMHTPGVPMVLGGSDKLGPLLYWRAADYSATLLKRVLQATRLTETIFARDRLMKLVDATMRHLLMRKLKSGRSTGLWDDPTDVLPPGSVGERPAEPRPSWYLTERVVEALVDAERTFSGKPVSDARLKENALGLLTEADHLLIQESLESDVDDRSVMRDELAEIDAMLTRARAIIDERPGTAGTLARSALEKIDELARARLDATRSG</sequence>
<dbReference type="InterPro" id="IPR049777">
    <property type="entry name" value="SCO2524-like"/>
</dbReference>
<gene>
    <name evidence="2" type="ORF">ACFQV2_16500</name>
</gene>
<feature type="region of interest" description="Disordered" evidence="1">
    <location>
        <begin position="492"/>
        <end position="511"/>
    </location>
</feature>
<protein>
    <submittedName>
        <fullName evidence="2">SCO2524 family protein</fullName>
    </submittedName>
</protein>
<reference evidence="3" key="1">
    <citation type="journal article" date="2019" name="Int. J. Syst. Evol. Microbiol.">
        <title>The Global Catalogue of Microorganisms (GCM) 10K type strain sequencing project: providing services to taxonomists for standard genome sequencing and annotation.</title>
        <authorList>
            <consortium name="The Broad Institute Genomics Platform"/>
            <consortium name="The Broad Institute Genome Sequencing Center for Infectious Disease"/>
            <person name="Wu L."/>
            <person name="Ma J."/>
        </authorList>
    </citation>
    <scope>NUCLEOTIDE SEQUENCE [LARGE SCALE GENOMIC DNA]</scope>
    <source>
        <strain evidence="3">JCM 17695</strain>
    </source>
</reference>
<evidence type="ECO:0000313" key="3">
    <source>
        <dbReference type="Proteomes" id="UP001596512"/>
    </source>
</evidence>
<keyword evidence="3" id="KW-1185">Reference proteome</keyword>
<organism evidence="2 3">
    <name type="scientific">Actinokineospora soli</name>
    <dbReference type="NCBI Taxonomy" id="1048753"/>
    <lineage>
        <taxon>Bacteria</taxon>
        <taxon>Bacillati</taxon>
        <taxon>Actinomycetota</taxon>
        <taxon>Actinomycetes</taxon>
        <taxon>Pseudonocardiales</taxon>
        <taxon>Pseudonocardiaceae</taxon>
        <taxon>Actinokineospora</taxon>
    </lineage>
</organism>
<dbReference type="Proteomes" id="UP001596512">
    <property type="component" value="Unassembled WGS sequence"/>
</dbReference>